<dbReference type="AlphaFoldDB" id="A0A392TSM6"/>
<protein>
    <submittedName>
        <fullName evidence="1">Uncharacterized protein</fullName>
    </submittedName>
</protein>
<comment type="caution">
    <text evidence="1">The sequence shown here is derived from an EMBL/GenBank/DDBJ whole genome shotgun (WGS) entry which is preliminary data.</text>
</comment>
<name>A0A392TSM6_9FABA</name>
<proteinExistence type="predicted"/>
<dbReference type="EMBL" id="LXQA010650999">
    <property type="protein sequence ID" value="MCI64203.1"/>
    <property type="molecule type" value="Genomic_DNA"/>
</dbReference>
<dbReference type="Proteomes" id="UP000265520">
    <property type="component" value="Unassembled WGS sequence"/>
</dbReference>
<evidence type="ECO:0000313" key="2">
    <source>
        <dbReference type="Proteomes" id="UP000265520"/>
    </source>
</evidence>
<feature type="non-terminal residue" evidence="1">
    <location>
        <position position="1"/>
    </location>
</feature>
<keyword evidence="2" id="KW-1185">Reference proteome</keyword>
<accession>A0A392TSM6</accession>
<sequence length="41" mass="4642">KPLRADKFKELRNMLDDRTRSCKLLALPEAVPEVVTSGSTR</sequence>
<reference evidence="1 2" key="1">
    <citation type="journal article" date="2018" name="Front. Plant Sci.">
        <title>Red Clover (Trifolium pratense) and Zigzag Clover (T. medium) - A Picture of Genomic Similarities and Differences.</title>
        <authorList>
            <person name="Dluhosova J."/>
            <person name="Istvanek J."/>
            <person name="Nedelnik J."/>
            <person name="Repkova J."/>
        </authorList>
    </citation>
    <scope>NUCLEOTIDE SEQUENCE [LARGE SCALE GENOMIC DNA]</scope>
    <source>
        <strain evidence="2">cv. 10/8</strain>
        <tissue evidence="1">Leaf</tissue>
    </source>
</reference>
<evidence type="ECO:0000313" key="1">
    <source>
        <dbReference type="EMBL" id="MCI64203.1"/>
    </source>
</evidence>
<organism evidence="1 2">
    <name type="scientific">Trifolium medium</name>
    <dbReference type="NCBI Taxonomy" id="97028"/>
    <lineage>
        <taxon>Eukaryota</taxon>
        <taxon>Viridiplantae</taxon>
        <taxon>Streptophyta</taxon>
        <taxon>Embryophyta</taxon>
        <taxon>Tracheophyta</taxon>
        <taxon>Spermatophyta</taxon>
        <taxon>Magnoliopsida</taxon>
        <taxon>eudicotyledons</taxon>
        <taxon>Gunneridae</taxon>
        <taxon>Pentapetalae</taxon>
        <taxon>rosids</taxon>
        <taxon>fabids</taxon>
        <taxon>Fabales</taxon>
        <taxon>Fabaceae</taxon>
        <taxon>Papilionoideae</taxon>
        <taxon>50 kb inversion clade</taxon>
        <taxon>NPAAA clade</taxon>
        <taxon>Hologalegina</taxon>
        <taxon>IRL clade</taxon>
        <taxon>Trifolieae</taxon>
        <taxon>Trifolium</taxon>
    </lineage>
</organism>